<feature type="domain" description="Potassium channel" evidence="11">
    <location>
        <begin position="196"/>
        <end position="275"/>
    </location>
</feature>
<evidence type="ECO:0000256" key="7">
    <source>
        <dbReference type="ARBA" id="ARBA00023303"/>
    </source>
</evidence>
<feature type="transmembrane region" description="Helical" evidence="9">
    <location>
        <begin position="422"/>
        <end position="443"/>
    </location>
</feature>
<dbReference type="GO" id="GO:0008076">
    <property type="term" value="C:voltage-gated potassium channel complex"/>
    <property type="evidence" value="ECO:0007669"/>
    <property type="project" value="InterPro"/>
</dbReference>
<reference evidence="12" key="1">
    <citation type="submission" date="2021-01" db="UniProtKB">
        <authorList>
            <consortium name="EnsemblMetazoa"/>
        </authorList>
    </citation>
    <scope>IDENTIFICATION</scope>
</reference>
<dbReference type="OrthoDB" id="297496at2759"/>
<dbReference type="PANTHER" id="PTHR11537:SF252">
    <property type="entry name" value="POTASSIUM VOLTAGE-GATED CHANNEL PROTEIN SHAW"/>
    <property type="match status" value="1"/>
</dbReference>
<organism evidence="12 13">
    <name type="scientific">Clytia hemisphaerica</name>
    <dbReference type="NCBI Taxonomy" id="252671"/>
    <lineage>
        <taxon>Eukaryota</taxon>
        <taxon>Metazoa</taxon>
        <taxon>Cnidaria</taxon>
        <taxon>Hydrozoa</taxon>
        <taxon>Hydroidolina</taxon>
        <taxon>Leptothecata</taxon>
        <taxon>Obeliida</taxon>
        <taxon>Clytiidae</taxon>
        <taxon>Clytia</taxon>
    </lineage>
</organism>
<feature type="transmembrane region" description="Helical" evidence="9">
    <location>
        <begin position="250"/>
        <end position="274"/>
    </location>
</feature>
<dbReference type="Proteomes" id="UP000594262">
    <property type="component" value="Unplaced"/>
</dbReference>
<feature type="signal peptide" evidence="10">
    <location>
        <begin position="1"/>
        <end position="21"/>
    </location>
</feature>
<keyword evidence="4 9" id="KW-1133">Transmembrane helix</keyword>
<protein>
    <recommendedName>
        <fullName evidence="11">Potassium channel domain-containing protein</fullName>
    </recommendedName>
</protein>
<feature type="compositionally biased region" description="Basic residues" evidence="8">
    <location>
        <begin position="604"/>
        <end position="613"/>
    </location>
</feature>
<evidence type="ECO:0000256" key="9">
    <source>
        <dbReference type="SAM" id="Phobius"/>
    </source>
</evidence>
<dbReference type="Pfam" id="PF07885">
    <property type="entry name" value="Ion_trans_2"/>
    <property type="match status" value="1"/>
</dbReference>
<evidence type="ECO:0000256" key="1">
    <source>
        <dbReference type="ARBA" id="ARBA00004141"/>
    </source>
</evidence>
<evidence type="ECO:0000256" key="8">
    <source>
        <dbReference type="SAM" id="MobiDB-lite"/>
    </source>
</evidence>
<evidence type="ECO:0000256" key="6">
    <source>
        <dbReference type="ARBA" id="ARBA00023136"/>
    </source>
</evidence>
<name>A0A7M5WXK8_9CNID</name>
<accession>A0A7M5WXK8</accession>
<dbReference type="GO" id="GO:0005251">
    <property type="term" value="F:delayed rectifier potassium channel activity"/>
    <property type="evidence" value="ECO:0007669"/>
    <property type="project" value="TreeGrafter"/>
</dbReference>
<dbReference type="PANTHER" id="PTHR11537">
    <property type="entry name" value="VOLTAGE-GATED POTASSIUM CHANNEL"/>
    <property type="match status" value="1"/>
</dbReference>
<feature type="compositionally biased region" description="Basic and acidic residues" evidence="8">
    <location>
        <begin position="633"/>
        <end position="642"/>
    </location>
</feature>
<evidence type="ECO:0000313" key="12">
    <source>
        <dbReference type="EnsemblMetazoa" id="CLYHEMP014214.1"/>
    </source>
</evidence>
<evidence type="ECO:0000256" key="4">
    <source>
        <dbReference type="ARBA" id="ARBA00022989"/>
    </source>
</evidence>
<dbReference type="SUPFAM" id="SSF81324">
    <property type="entry name" value="Voltage-gated potassium channels"/>
    <property type="match status" value="1"/>
</dbReference>
<dbReference type="GO" id="GO:0001508">
    <property type="term" value="P:action potential"/>
    <property type="evidence" value="ECO:0007669"/>
    <property type="project" value="TreeGrafter"/>
</dbReference>
<sequence length="673" mass="76487">MMLKFVSLMIAALVIVAMTKASRPRCKSNFRFDRDNPNNDDIYAKAWRTPCSKDVEPICNQSVIISWMQMQPFTSAQILNKTVWPTTGLLQQIISVALAECCGNCLNITFKYVENRTQLISFENKEESDIILPTFSQGRQYQVNSTLPMLNIPVIQLSSAMFIIKSSISATLFAHEVVMAIIDIWPLLGVAILLCFAAGVAIWIVDTWWNKEHFPRRFVSGAFEGFWWAFISMTTVGYGDRVPRSVPGRLISVFWILCGMTICALLTAALTTAITTVAASQRPTVNKGRVGLLKDRVFEKSVLMKGNADKRYQNSVPELTKALIDGRIDGLLLDIYTAKYHSKEITDELYVDSIVTDMDQSYLGLTIYRGDLYELILEYIEYHRDYINDFVFDTFRSMEELQSPEIAANLIFTTKSGMFEPILYSCLIILGLSLLIGGTYELIQYRKRKRLHRKRTINNFTLKSLKKEEKMLTSELEELLKRWDKHLLTLMNTYSIEGMFKKSSTTFPDILVKLSPYKIEKDYSPDDVIIEQAEEAASTHSQQTPVKKTTPSKKKPLKKRPSGTKNNKISPEPVADLDDSIDGGSEEQRGNGYVKLRDNESKKKPQRTSKAKRTGSSTSGGGVRKKGKKTKKDRMVDSDRSHYGTYEDQESSVHLPNTMRLPPLRHHRAEDIV</sequence>
<keyword evidence="3 9" id="KW-0812">Transmembrane</keyword>
<keyword evidence="13" id="KW-1185">Reference proteome</keyword>
<evidence type="ECO:0000313" key="13">
    <source>
        <dbReference type="Proteomes" id="UP000594262"/>
    </source>
</evidence>
<keyword evidence="7" id="KW-0407">Ion channel</keyword>
<feature type="compositionally biased region" description="Acidic residues" evidence="8">
    <location>
        <begin position="575"/>
        <end position="585"/>
    </location>
</feature>
<dbReference type="InterPro" id="IPR028325">
    <property type="entry name" value="VG_K_chnl"/>
</dbReference>
<evidence type="ECO:0000256" key="5">
    <source>
        <dbReference type="ARBA" id="ARBA00023065"/>
    </source>
</evidence>
<dbReference type="AlphaFoldDB" id="A0A7M5WXK8"/>
<dbReference type="GeneID" id="136816440"/>
<evidence type="ECO:0000256" key="10">
    <source>
        <dbReference type="SAM" id="SignalP"/>
    </source>
</evidence>
<feature type="transmembrane region" description="Helical" evidence="9">
    <location>
        <begin position="217"/>
        <end position="238"/>
    </location>
</feature>
<proteinExistence type="predicted"/>
<keyword evidence="5" id="KW-0406">Ion transport</keyword>
<keyword evidence="6 9" id="KW-0472">Membrane</keyword>
<evidence type="ECO:0000256" key="2">
    <source>
        <dbReference type="ARBA" id="ARBA00022448"/>
    </source>
</evidence>
<feature type="region of interest" description="Disordered" evidence="8">
    <location>
        <begin position="535"/>
        <end position="673"/>
    </location>
</feature>
<keyword evidence="10" id="KW-0732">Signal</keyword>
<feature type="compositionally biased region" description="Basic residues" evidence="8">
    <location>
        <begin position="550"/>
        <end position="562"/>
    </location>
</feature>
<evidence type="ECO:0000259" key="11">
    <source>
        <dbReference type="Pfam" id="PF07885"/>
    </source>
</evidence>
<dbReference type="Gene3D" id="1.10.287.70">
    <property type="match status" value="1"/>
</dbReference>
<dbReference type="InterPro" id="IPR013099">
    <property type="entry name" value="K_chnl_dom"/>
</dbReference>
<feature type="compositionally biased region" description="Basic residues" evidence="8">
    <location>
        <begin position="623"/>
        <end position="632"/>
    </location>
</feature>
<comment type="subcellular location">
    <subcellularLocation>
        <location evidence="1">Membrane</location>
        <topology evidence="1">Multi-pass membrane protein</topology>
    </subcellularLocation>
</comment>
<dbReference type="EnsemblMetazoa" id="CLYHEMT014214.1">
    <property type="protein sequence ID" value="CLYHEMP014214.1"/>
    <property type="gene ID" value="CLYHEMG014214"/>
</dbReference>
<evidence type="ECO:0000256" key="3">
    <source>
        <dbReference type="ARBA" id="ARBA00022692"/>
    </source>
</evidence>
<dbReference type="RefSeq" id="XP_066928863.1">
    <property type="nucleotide sequence ID" value="XM_067072762.1"/>
</dbReference>
<keyword evidence="2" id="KW-0813">Transport</keyword>
<feature type="transmembrane region" description="Helical" evidence="9">
    <location>
        <begin position="185"/>
        <end position="205"/>
    </location>
</feature>
<feature type="chain" id="PRO_5029855502" description="Potassium channel domain-containing protein" evidence="10">
    <location>
        <begin position="22"/>
        <end position="673"/>
    </location>
</feature>